<accession>A0A0F8B677</accession>
<feature type="compositionally biased region" description="Low complexity" evidence="11">
    <location>
        <begin position="219"/>
        <end position="261"/>
    </location>
</feature>
<evidence type="ECO:0000256" key="2">
    <source>
        <dbReference type="ARBA" id="ARBA00010604"/>
    </source>
</evidence>
<feature type="region of interest" description="Disordered" evidence="11">
    <location>
        <begin position="450"/>
        <end position="485"/>
    </location>
</feature>
<keyword evidence="6" id="KW-0256">Endoplasmic reticulum</keyword>
<dbReference type="OrthoDB" id="200187at2759"/>
<comment type="caution">
    <text evidence="12">The sequence shown here is derived from an EMBL/GenBank/DDBJ whole genome shotgun (WGS) entry which is preliminary data.</text>
</comment>
<evidence type="ECO:0000256" key="11">
    <source>
        <dbReference type="SAM" id="MobiDB-lite"/>
    </source>
</evidence>
<comment type="similarity">
    <text evidence="2">Belongs to the SEC62 family.</text>
</comment>
<evidence type="ECO:0000256" key="6">
    <source>
        <dbReference type="ARBA" id="ARBA00022824"/>
    </source>
</evidence>
<evidence type="ECO:0000256" key="10">
    <source>
        <dbReference type="ARBA" id="ARBA00023136"/>
    </source>
</evidence>
<dbReference type="AlphaFoldDB" id="A0A0F8B677"/>
<keyword evidence="5" id="KW-0812">Transmembrane</keyword>
<protein>
    <recommendedName>
        <fullName evidence="3">Translocation protein SEC62</fullName>
    </recommendedName>
</protein>
<keyword evidence="8" id="KW-1133">Transmembrane helix</keyword>
<feature type="region of interest" description="Disordered" evidence="11">
    <location>
        <begin position="202"/>
        <end position="270"/>
    </location>
</feature>
<dbReference type="PANTHER" id="PTHR12443:SF9">
    <property type="entry name" value="TRANSLOCATION PROTEIN SEC62"/>
    <property type="match status" value="1"/>
</dbReference>
<reference evidence="12 13" key="1">
    <citation type="submission" date="2015-04" db="EMBL/GenBank/DDBJ databases">
        <title>Genome sequence of Ceratocystis platani, a major pathogen of plane trees.</title>
        <authorList>
            <person name="Belbahri L."/>
        </authorList>
    </citation>
    <scope>NUCLEOTIDE SEQUENCE [LARGE SCALE GENOMIC DNA]</scope>
    <source>
        <strain evidence="12 13">CFO</strain>
    </source>
</reference>
<dbReference type="Pfam" id="PF03839">
    <property type="entry name" value="Sec62"/>
    <property type="match status" value="1"/>
</dbReference>
<evidence type="ECO:0000256" key="7">
    <source>
        <dbReference type="ARBA" id="ARBA00022927"/>
    </source>
</evidence>
<dbReference type="EMBL" id="LBBL01000057">
    <property type="protein sequence ID" value="KKF96195.1"/>
    <property type="molecule type" value="Genomic_DNA"/>
</dbReference>
<dbReference type="PANTHER" id="PTHR12443">
    <property type="entry name" value="TRANSLOCATION PROTEIN SEC62"/>
    <property type="match status" value="1"/>
</dbReference>
<evidence type="ECO:0000256" key="4">
    <source>
        <dbReference type="ARBA" id="ARBA00022448"/>
    </source>
</evidence>
<proteinExistence type="inferred from homology"/>
<gene>
    <name evidence="12" type="primary">SEC62</name>
    <name evidence="12" type="ORF">CFO_g1452</name>
</gene>
<evidence type="ECO:0000313" key="12">
    <source>
        <dbReference type="EMBL" id="KKF96195.1"/>
    </source>
</evidence>
<dbReference type="Proteomes" id="UP000034841">
    <property type="component" value="Unassembled WGS sequence"/>
</dbReference>
<evidence type="ECO:0000256" key="1">
    <source>
        <dbReference type="ARBA" id="ARBA00004477"/>
    </source>
</evidence>
<keyword evidence="9" id="KW-0811">Translocation</keyword>
<keyword evidence="4" id="KW-0813">Transport</keyword>
<name>A0A0F8B677_CERFI</name>
<sequence length="485" mass="51605">MSAPPTSQGPPAGQEMPSFPGSRPQPTPEQIQAMERQLAAEAQKHGMTVPQFVEQLKRQAYEQNMRRMAALQQQQAGAAGAGADAGASGAGGAGSALPPNGLPMPVRMTPNGPVAVRPNGETIPLTRGPDGRMILPGGQSIAPGNSAIRVVEGPDGKRVMMGPNGKPVHMMMGPNGIPIPMQHGPNGEKIPVQMGPNGQLVPMPLDANGNPILPPPPQGSQAGQGSNPQGAPSPQQVQYMQQMMQQQQQQHAVQQRQAGPQPIVPGPPNPAALAVAKFLRGQSLKPRTVILNGERKDMFKVKRALRALQTPAYEKARKKNPILPAITDRASLENAFKLLPMSMLALRVGKSDPHAGHNHGNKKTKRIKGQWTVSIIQQQDAADDMYYVWLWEGSQVMRKVYAALALVLIFLVPNPKKKKSKKSKTAPANAEAHSHMNAAIGHAPAAVAMTTATDTQVNTGSAKTESEGLVERVPYSAPEVKDESD</sequence>
<evidence type="ECO:0000256" key="9">
    <source>
        <dbReference type="ARBA" id="ARBA00023010"/>
    </source>
</evidence>
<dbReference type="GO" id="GO:0005789">
    <property type="term" value="C:endoplasmic reticulum membrane"/>
    <property type="evidence" value="ECO:0007669"/>
    <property type="project" value="UniProtKB-SubCell"/>
</dbReference>
<comment type="subcellular location">
    <subcellularLocation>
        <location evidence="1">Endoplasmic reticulum membrane</location>
        <topology evidence="1">Multi-pass membrane protein</topology>
    </subcellularLocation>
</comment>
<organism evidence="12 13">
    <name type="scientific">Ceratocystis fimbriata f. sp. platani</name>
    <dbReference type="NCBI Taxonomy" id="88771"/>
    <lineage>
        <taxon>Eukaryota</taxon>
        <taxon>Fungi</taxon>
        <taxon>Dikarya</taxon>
        <taxon>Ascomycota</taxon>
        <taxon>Pezizomycotina</taxon>
        <taxon>Sordariomycetes</taxon>
        <taxon>Hypocreomycetidae</taxon>
        <taxon>Microascales</taxon>
        <taxon>Ceratocystidaceae</taxon>
        <taxon>Ceratocystis</taxon>
    </lineage>
</organism>
<dbReference type="GO" id="GO:0031204">
    <property type="term" value="P:post-translational protein targeting to membrane, translocation"/>
    <property type="evidence" value="ECO:0007669"/>
    <property type="project" value="TreeGrafter"/>
</dbReference>
<dbReference type="InterPro" id="IPR004728">
    <property type="entry name" value="Sec62"/>
</dbReference>
<keyword evidence="10" id="KW-0472">Membrane</keyword>
<evidence type="ECO:0000256" key="3">
    <source>
        <dbReference type="ARBA" id="ARBA00021257"/>
    </source>
</evidence>
<evidence type="ECO:0000313" key="13">
    <source>
        <dbReference type="Proteomes" id="UP000034841"/>
    </source>
</evidence>
<feature type="region of interest" description="Disordered" evidence="11">
    <location>
        <begin position="81"/>
        <end position="102"/>
    </location>
</feature>
<evidence type="ECO:0000256" key="8">
    <source>
        <dbReference type="ARBA" id="ARBA00022989"/>
    </source>
</evidence>
<evidence type="ECO:0000256" key="5">
    <source>
        <dbReference type="ARBA" id="ARBA00022692"/>
    </source>
</evidence>
<keyword evidence="7" id="KW-0653">Protein transport</keyword>
<keyword evidence="13" id="KW-1185">Reference proteome</keyword>
<feature type="compositionally biased region" description="Polar residues" evidence="11">
    <location>
        <begin position="450"/>
        <end position="463"/>
    </location>
</feature>
<feature type="region of interest" description="Disordered" evidence="11">
    <location>
        <begin position="1"/>
        <end position="45"/>
    </location>
</feature>